<dbReference type="STRING" id="292563.Cyast_2229"/>
<keyword evidence="2" id="KW-1133">Transmembrane helix</keyword>
<keyword evidence="2" id="KW-0812">Transmembrane</keyword>
<dbReference type="AlphaFoldDB" id="K9YQ17"/>
<name>K9YQ17_CYASC</name>
<feature type="transmembrane region" description="Helical" evidence="2">
    <location>
        <begin position="103"/>
        <end position="122"/>
    </location>
</feature>
<evidence type="ECO:0000256" key="1">
    <source>
        <dbReference type="SAM" id="MobiDB-lite"/>
    </source>
</evidence>
<dbReference type="BioCyc" id="CSTA292563:G1353-2233-MONOMER"/>
<dbReference type="Proteomes" id="UP000010483">
    <property type="component" value="Chromosome"/>
</dbReference>
<accession>K9YQ17</accession>
<sequence>MDNQEIDKKQSEIDRKETIINLKKTIKKLQLTLDKIDKSEIEEFPSPEITNIFLESSNDLIDNIKLAPRFQVKTESESLPADTPDNSIPKPSTKKRFSFDFRLGAIALGSLIIIVGICWAIINPTPEITDNNQDNTAIVAVETPEEEDKTPPEVPSVENITPDNLDTETDNQGETEIIPEDNQPPKPKESTQISPPSIDEDVSSEKEAPTIPDKEVEIIIEEKTVSALTMEQTLLNNIQEQIDQITDKYGKNLIINLRANFSDNYLLVTLTQYWYQMSSSEQDNFVNDVYQRAKLLYFNKINFQDSQENLVARNAVIGDKMIVTQR</sequence>
<dbReference type="eggNOG" id="COG3468">
    <property type="taxonomic scope" value="Bacteria"/>
</dbReference>
<dbReference type="HOGENOM" id="CLU_737158_0_0_3"/>
<reference evidence="4" key="1">
    <citation type="journal article" date="2013" name="Proc. Natl. Acad. Sci. U.S.A.">
        <title>Improving the coverage of the cyanobacterial phylum using diversity-driven genome sequencing.</title>
        <authorList>
            <person name="Shih P.M."/>
            <person name="Wu D."/>
            <person name="Latifi A."/>
            <person name="Axen S.D."/>
            <person name="Fewer D.P."/>
            <person name="Talla E."/>
            <person name="Calteau A."/>
            <person name="Cai F."/>
            <person name="Tandeau de Marsac N."/>
            <person name="Rippka R."/>
            <person name="Herdman M."/>
            <person name="Sivonen K."/>
            <person name="Coursin T."/>
            <person name="Laurent T."/>
            <person name="Goodwin L."/>
            <person name="Nolan M."/>
            <person name="Davenport K.W."/>
            <person name="Han C.S."/>
            <person name="Rubin E.M."/>
            <person name="Eisen J.A."/>
            <person name="Woyke T."/>
            <person name="Gugger M."/>
            <person name="Kerfeld C.A."/>
        </authorList>
    </citation>
    <scope>NUCLEOTIDE SEQUENCE [LARGE SCALE GENOMIC DNA]</scope>
    <source>
        <strain evidence="4">ATCC 29140 / PCC 7202</strain>
    </source>
</reference>
<gene>
    <name evidence="3" type="ordered locus">Cyast_2229</name>
</gene>
<feature type="compositionally biased region" description="Basic and acidic residues" evidence="1">
    <location>
        <begin position="203"/>
        <end position="214"/>
    </location>
</feature>
<feature type="compositionally biased region" description="Acidic residues" evidence="1">
    <location>
        <begin position="165"/>
        <end position="179"/>
    </location>
</feature>
<evidence type="ECO:0000313" key="3">
    <source>
        <dbReference type="EMBL" id="AFZ48178.1"/>
    </source>
</evidence>
<feature type="region of interest" description="Disordered" evidence="1">
    <location>
        <begin position="143"/>
        <end position="214"/>
    </location>
</feature>
<evidence type="ECO:0000313" key="4">
    <source>
        <dbReference type="Proteomes" id="UP000010483"/>
    </source>
</evidence>
<keyword evidence="2" id="KW-0472">Membrane</keyword>
<dbReference type="KEGG" id="csn:Cyast_2229"/>
<evidence type="ECO:0000256" key="2">
    <source>
        <dbReference type="SAM" id="Phobius"/>
    </source>
</evidence>
<dbReference type="EMBL" id="CP003940">
    <property type="protein sequence ID" value="AFZ48178.1"/>
    <property type="molecule type" value="Genomic_DNA"/>
</dbReference>
<proteinExistence type="predicted"/>
<protein>
    <submittedName>
        <fullName evidence="3">Uncharacterized protein</fullName>
    </submittedName>
</protein>
<keyword evidence="4" id="KW-1185">Reference proteome</keyword>
<organism evidence="3 4">
    <name type="scientific">Cyanobacterium stanieri (strain ATCC 29140 / PCC 7202)</name>
    <dbReference type="NCBI Taxonomy" id="292563"/>
    <lineage>
        <taxon>Bacteria</taxon>
        <taxon>Bacillati</taxon>
        <taxon>Cyanobacteriota</taxon>
        <taxon>Cyanophyceae</taxon>
        <taxon>Oscillatoriophycideae</taxon>
        <taxon>Chroococcales</taxon>
        <taxon>Geminocystaceae</taxon>
        <taxon>Cyanobacterium</taxon>
    </lineage>
</organism>